<protein>
    <submittedName>
        <fullName evidence="1">Uncharacterized protein</fullName>
    </submittedName>
</protein>
<dbReference type="RefSeq" id="WP_270113770.1">
    <property type="nucleotide sequence ID" value="NZ_BAAAOL010000017.1"/>
</dbReference>
<organism evidence="1 2">
    <name type="scientific">Glycomyces algeriensis</name>
    <dbReference type="NCBI Taxonomy" id="256037"/>
    <lineage>
        <taxon>Bacteria</taxon>
        <taxon>Bacillati</taxon>
        <taxon>Actinomycetota</taxon>
        <taxon>Actinomycetes</taxon>
        <taxon>Glycomycetales</taxon>
        <taxon>Glycomycetaceae</taxon>
        <taxon>Glycomyces</taxon>
    </lineage>
</organism>
<sequence>MSDGGDGELVDYSAADLPVEHGTAVAAVSAGPPGDDFHDLVLPIPPDLAGERLQSEEEDLVALTWVEPDTTSGP</sequence>
<evidence type="ECO:0000313" key="1">
    <source>
        <dbReference type="EMBL" id="GLI43447.1"/>
    </source>
</evidence>
<dbReference type="Proteomes" id="UP001144313">
    <property type="component" value="Unassembled WGS sequence"/>
</dbReference>
<dbReference type="EMBL" id="BSDT01000001">
    <property type="protein sequence ID" value="GLI43447.1"/>
    <property type="molecule type" value="Genomic_DNA"/>
</dbReference>
<proteinExistence type="predicted"/>
<gene>
    <name evidence="1" type="ORF">GALLR39Z86_32970</name>
</gene>
<reference evidence="1" key="1">
    <citation type="submission" date="2022-12" db="EMBL/GenBank/DDBJ databases">
        <title>Reference genome sequencing for broad-spectrum identification of bacterial and archaeal isolates by mass spectrometry.</title>
        <authorList>
            <person name="Sekiguchi Y."/>
            <person name="Tourlousse D.M."/>
        </authorList>
    </citation>
    <scope>NUCLEOTIDE SEQUENCE</scope>
    <source>
        <strain evidence="1">LLR39Z86</strain>
    </source>
</reference>
<evidence type="ECO:0000313" key="2">
    <source>
        <dbReference type="Proteomes" id="UP001144313"/>
    </source>
</evidence>
<name>A0A9W6GAT9_9ACTN</name>
<comment type="caution">
    <text evidence="1">The sequence shown here is derived from an EMBL/GenBank/DDBJ whole genome shotgun (WGS) entry which is preliminary data.</text>
</comment>
<keyword evidence="2" id="KW-1185">Reference proteome</keyword>
<dbReference type="AlphaFoldDB" id="A0A9W6GAT9"/>
<accession>A0A9W6GAT9</accession>